<dbReference type="Pfam" id="PF13234">
    <property type="entry name" value="MTR4_beta-barrel"/>
    <property type="match status" value="1"/>
</dbReference>
<dbReference type="PIRSF" id="PIRSF005198">
    <property type="entry name" value="Antiviral_helicase_SKI2"/>
    <property type="match status" value="1"/>
</dbReference>
<dbReference type="EMBL" id="HBGW01078568">
    <property type="protein sequence ID" value="CAD9630693.1"/>
    <property type="molecule type" value="Transcribed_RNA"/>
</dbReference>
<gene>
    <name evidence="10" type="ORF">BRAN1462_LOCUS49937</name>
</gene>
<feature type="coiled-coil region" evidence="7">
    <location>
        <begin position="424"/>
        <end position="451"/>
    </location>
</feature>
<keyword evidence="6" id="KW-0539">Nucleus</keyword>
<dbReference type="FunFam" id="3.40.50.300:FF:000083">
    <property type="entry name" value="ATP-dependent RNA helicase DOB1"/>
    <property type="match status" value="1"/>
</dbReference>
<dbReference type="Gene3D" id="2.40.30.300">
    <property type="match status" value="1"/>
</dbReference>
<evidence type="ECO:0008006" key="11">
    <source>
        <dbReference type="Google" id="ProtNLM"/>
    </source>
</evidence>
<dbReference type="GO" id="GO:0006401">
    <property type="term" value="P:RNA catabolic process"/>
    <property type="evidence" value="ECO:0007669"/>
    <property type="project" value="InterPro"/>
</dbReference>
<keyword evidence="5" id="KW-0067">ATP-binding</keyword>
<dbReference type="GO" id="GO:0005524">
    <property type="term" value="F:ATP binding"/>
    <property type="evidence" value="ECO:0007669"/>
    <property type="project" value="UniProtKB-KW"/>
</dbReference>
<dbReference type="CDD" id="cd18795">
    <property type="entry name" value="SF2_C_Ski2"/>
    <property type="match status" value="1"/>
</dbReference>
<dbReference type="SMART" id="SM00487">
    <property type="entry name" value="DEXDc"/>
    <property type="match status" value="1"/>
</dbReference>
<dbReference type="Gene3D" id="1.10.3380.30">
    <property type="match status" value="1"/>
</dbReference>
<dbReference type="InterPro" id="IPR027417">
    <property type="entry name" value="P-loop_NTPase"/>
</dbReference>
<dbReference type="Pfam" id="PF21408">
    <property type="entry name" value="MTR4-like_stalk"/>
    <property type="match status" value="1"/>
</dbReference>
<feature type="domain" description="Helicase C-terminal" evidence="9">
    <location>
        <begin position="231"/>
        <end position="397"/>
    </location>
</feature>
<dbReference type="InterPro" id="IPR012961">
    <property type="entry name" value="Ski2/MTR4_C"/>
</dbReference>
<evidence type="ECO:0000256" key="6">
    <source>
        <dbReference type="ARBA" id="ARBA00023242"/>
    </source>
</evidence>
<evidence type="ECO:0000256" key="3">
    <source>
        <dbReference type="ARBA" id="ARBA00022801"/>
    </source>
</evidence>
<proteinExistence type="predicted"/>
<dbReference type="GO" id="GO:0005634">
    <property type="term" value="C:nucleus"/>
    <property type="evidence" value="ECO:0007669"/>
    <property type="project" value="UniProtKB-SubCell"/>
</dbReference>
<keyword evidence="3" id="KW-0378">Hydrolase</keyword>
<evidence type="ECO:0000256" key="2">
    <source>
        <dbReference type="ARBA" id="ARBA00022741"/>
    </source>
</evidence>
<dbReference type="SMART" id="SM00490">
    <property type="entry name" value="HELICc"/>
    <property type="match status" value="1"/>
</dbReference>
<accession>A0A7S2Q2C1</accession>
<organism evidence="10">
    <name type="scientific">Zooxanthella nutricula</name>
    <dbReference type="NCBI Taxonomy" id="1333877"/>
    <lineage>
        <taxon>Eukaryota</taxon>
        <taxon>Sar</taxon>
        <taxon>Alveolata</taxon>
        <taxon>Dinophyceae</taxon>
        <taxon>Peridiniales</taxon>
        <taxon>Peridiniales incertae sedis</taxon>
        <taxon>Zooxanthella</taxon>
    </lineage>
</organism>
<dbReference type="PANTHER" id="PTHR12131:SF7">
    <property type="entry name" value="EXOSOME RNA HELICASE MTR4"/>
    <property type="match status" value="1"/>
</dbReference>
<sequence length="887" mass="100848">MALRDKQRIIYTSPIKALSNQKYRDLQDEFKDVGLMTGDVTINPHATCMIMTTEILRSMLYRGSDVCREMAWVVFDEIHYMRDRDRGVVWEEAIILLPDTVRLVFLSATIPNSREFAEWICRIKHQPCHVIYTEKRPVPLQHYLFPNGGDGVYMVVDEKGQFKEDNFHRAVSVLQKSAEAAGVESKKQLKRRGKSNMADLEKIVRMCNDRGYLPVIVFSFSRKECEANAVALKKLDVTDDEEKKLIDEVFNNAIMTLSDEDRELPQVQSMLPLLRRGLGIHHGGLLPMLKEVVEILFQESLIKVLFSTETFAMGINMPAKTVVFTNTRKWDGLEYRMLLSGEYIQMAGRAGRRGKDDRGLTIIMFDEKVEPETAKTMFLGASTKISSAFHLGYNMLINLLRLEGANPDYMIQRSFHQFQKDRDALSVQDQKRDLEVELAKVEDLRAVVKDDAQYEFSLDEAVADHYYLTKERARHKEELRQVVVRPEYIAPFLNPGRLVYMRDGDVDWGWGILVAATRRRLAQEAGEEAEGDEASEPQWVLDVFLPCEPGSAEQQRPRPPAGPKAEGGILPMALGLVSRISKIRSNMPDGDPRSDEIKRTLLKTLGTIKNHKRFKASGIPDLDPVSEMNIKDEQLNAALASIADFDERIGASVLHGNAKLPGYLAAFEKKVKLHASVQDLEKQISQSRFMVMSDDLRAMRRVLRRLEFIDKDGVVQLKGRMACELTSCDEVLMTEIVFQNLFANMEADHIIALCSCLVFDEKCEDPITNVPELVRAYDTIKGIARNVAEVMVENKIPIDVEEYIAKVKPQLMEVVLGWLQGKKFHEIMNQCNLYEGSVVRVIRRLEELVRELATAAKTIGNEELAKKLGEGRGRLKRGIIFAASLYL</sequence>
<dbReference type="FunFam" id="3.40.50.300:FF:000141">
    <property type="entry name" value="ATP-dependent RNA helicase DOB1"/>
    <property type="match status" value="1"/>
</dbReference>
<dbReference type="SUPFAM" id="SSF52540">
    <property type="entry name" value="P-loop containing nucleoside triphosphate hydrolases"/>
    <property type="match status" value="2"/>
</dbReference>
<dbReference type="PROSITE" id="PS51194">
    <property type="entry name" value="HELICASE_CTER"/>
    <property type="match status" value="1"/>
</dbReference>
<keyword evidence="4" id="KW-0347">Helicase</keyword>
<dbReference type="Pfam" id="PF00270">
    <property type="entry name" value="DEAD"/>
    <property type="match status" value="1"/>
</dbReference>
<dbReference type="Pfam" id="PF08148">
    <property type="entry name" value="DSHCT"/>
    <property type="match status" value="1"/>
</dbReference>
<evidence type="ECO:0000259" key="9">
    <source>
        <dbReference type="PROSITE" id="PS51194"/>
    </source>
</evidence>
<dbReference type="GO" id="GO:0000460">
    <property type="term" value="P:maturation of 5.8S rRNA"/>
    <property type="evidence" value="ECO:0007669"/>
    <property type="project" value="TreeGrafter"/>
</dbReference>
<dbReference type="InterPro" id="IPR011545">
    <property type="entry name" value="DEAD/DEAH_box_helicase_dom"/>
</dbReference>
<dbReference type="InterPro" id="IPR050699">
    <property type="entry name" value="RNA-DNA_Helicase"/>
</dbReference>
<protein>
    <recommendedName>
        <fullName evidence="11">Superkiller viralicidic activity 2-like 2</fullName>
    </recommendedName>
</protein>
<dbReference type="Pfam" id="PF00271">
    <property type="entry name" value="Helicase_C"/>
    <property type="match status" value="1"/>
</dbReference>
<dbReference type="InterPro" id="IPR016438">
    <property type="entry name" value="SKI2-like"/>
</dbReference>
<dbReference type="InterPro" id="IPR014001">
    <property type="entry name" value="Helicase_ATP-bd"/>
</dbReference>
<evidence type="ECO:0000256" key="5">
    <source>
        <dbReference type="ARBA" id="ARBA00022840"/>
    </source>
</evidence>
<evidence type="ECO:0000256" key="1">
    <source>
        <dbReference type="ARBA" id="ARBA00004123"/>
    </source>
</evidence>
<evidence type="ECO:0000256" key="7">
    <source>
        <dbReference type="SAM" id="Coils"/>
    </source>
</evidence>
<reference evidence="10" key="1">
    <citation type="submission" date="2021-01" db="EMBL/GenBank/DDBJ databases">
        <authorList>
            <person name="Corre E."/>
            <person name="Pelletier E."/>
            <person name="Niang G."/>
            <person name="Scheremetjew M."/>
            <person name="Finn R."/>
            <person name="Kale V."/>
            <person name="Holt S."/>
            <person name="Cochrane G."/>
            <person name="Meng A."/>
            <person name="Brown T."/>
            <person name="Cohen L."/>
        </authorList>
    </citation>
    <scope>NUCLEOTIDE SEQUENCE</scope>
    <source>
        <strain evidence="10">RCC3387</strain>
    </source>
</reference>
<dbReference type="PROSITE" id="PS51192">
    <property type="entry name" value="HELICASE_ATP_BIND_1"/>
    <property type="match status" value="1"/>
</dbReference>
<keyword evidence="7" id="KW-0175">Coiled coil</keyword>
<dbReference type="SMART" id="SM01142">
    <property type="entry name" value="DSHCT"/>
    <property type="match status" value="1"/>
</dbReference>
<dbReference type="GO" id="GO:0003723">
    <property type="term" value="F:RNA binding"/>
    <property type="evidence" value="ECO:0007669"/>
    <property type="project" value="InterPro"/>
</dbReference>
<comment type="subcellular location">
    <subcellularLocation>
        <location evidence="1">Nucleus</location>
    </subcellularLocation>
</comment>
<dbReference type="PANTHER" id="PTHR12131">
    <property type="entry name" value="ATP-DEPENDENT RNA AND DNA HELICASE"/>
    <property type="match status" value="1"/>
</dbReference>
<keyword evidence="2" id="KW-0547">Nucleotide-binding</keyword>
<dbReference type="InterPro" id="IPR048392">
    <property type="entry name" value="MTR4-like_stalk"/>
</dbReference>
<evidence type="ECO:0000313" key="10">
    <source>
        <dbReference type="EMBL" id="CAD9630693.1"/>
    </source>
</evidence>
<evidence type="ECO:0000259" key="8">
    <source>
        <dbReference type="PROSITE" id="PS51192"/>
    </source>
</evidence>
<dbReference type="GO" id="GO:0016787">
    <property type="term" value="F:hydrolase activity"/>
    <property type="evidence" value="ECO:0007669"/>
    <property type="project" value="UniProtKB-KW"/>
</dbReference>
<dbReference type="AlphaFoldDB" id="A0A7S2Q2C1"/>
<name>A0A7S2Q2C1_9DINO</name>
<dbReference type="GO" id="GO:0003724">
    <property type="term" value="F:RNA helicase activity"/>
    <property type="evidence" value="ECO:0007669"/>
    <property type="project" value="InterPro"/>
</dbReference>
<dbReference type="InterPro" id="IPR025696">
    <property type="entry name" value="Beta-barrel_MTR4"/>
</dbReference>
<dbReference type="Gene3D" id="3.40.50.300">
    <property type="entry name" value="P-loop containing nucleotide triphosphate hydrolases"/>
    <property type="match status" value="2"/>
</dbReference>
<evidence type="ECO:0000256" key="4">
    <source>
        <dbReference type="ARBA" id="ARBA00022806"/>
    </source>
</evidence>
<dbReference type="InterPro" id="IPR001650">
    <property type="entry name" value="Helicase_C-like"/>
</dbReference>
<feature type="domain" description="Helicase ATP-binding" evidence="8">
    <location>
        <begin position="1"/>
        <end position="128"/>
    </location>
</feature>